<evidence type="ECO:0000256" key="1">
    <source>
        <dbReference type="SAM" id="MobiDB-lite"/>
    </source>
</evidence>
<dbReference type="OrthoDB" id="5245206at2759"/>
<gene>
    <name evidence="2" type="ORF">P280DRAFT_399744</name>
</gene>
<proteinExistence type="predicted"/>
<dbReference type="EMBL" id="MU006784">
    <property type="protein sequence ID" value="KAF2640594.1"/>
    <property type="molecule type" value="Genomic_DNA"/>
</dbReference>
<feature type="compositionally biased region" description="Basic and acidic residues" evidence="1">
    <location>
        <begin position="130"/>
        <end position="141"/>
    </location>
</feature>
<dbReference type="AlphaFoldDB" id="A0A6A6S2X4"/>
<feature type="region of interest" description="Disordered" evidence="1">
    <location>
        <begin position="107"/>
        <end position="153"/>
    </location>
</feature>
<name>A0A6A6S2X4_9PLEO</name>
<evidence type="ECO:0000313" key="3">
    <source>
        <dbReference type="Proteomes" id="UP000799753"/>
    </source>
</evidence>
<keyword evidence="3" id="KW-1185">Reference proteome</keyword>
<dbReference type="Proteomes" id="UP000799753">
    <property type="component" value="Unassembled WGS sequence"/>
</dbReference>
<accession>A0A6A6S2X4</accession>
<reference evidence="2" key="1">
    <citation type="journal article" date="2020" name="Stud. Mycol.">
        <title>101 Dothideomycetes genomes: a test case for predicting lifestyles and emergence of pathogens.</title>
        <authorList>
            <person name="Haridas S."/>
            <person name="Albert R."/>
            <person name="Binder M."/>
            <person name="Bloem J."/>
            <person name="Labutti K."/>
            <person name="Salamov A."/>
            <person name="Andreopoulos B."/>
            <person name="Baker S."/>
            <person name="Barry K."/>
            <person name="Bills G."/>
            <person name="Bluhm B."/>
            <person name="Cannon C."/>
            <person name="Castanera R."/>
            <person name="Culley D."/>
            <person name="Daum C."/>
            <person name="Ezra D."/>
            <person name="Gonzalez J."/>
            <person name="Henrissat B."/>
            <person name="Kuo A."/>
            <person name="Liang C."/>
            <person name="Lipzen A."/>
            <person name="Lutzoni F."/>
            <person name="Magnuson J."/>
            <person name="Mondo S."/>
            <person name="Nolan M."/>
            <person name="Ohm R."/>
            <person name="Pangilinan J."/>
            <person name="Park H.-J."/>
            <person name="Ramirez L."/>
            <person name="Alfaro M."/>
            <person name="Sun H."/>
            <person name="Tritt A."/>
            <person name="Yoshinaga Y."/>
            <person name="Zwiers L.-H."/>
            <person name="Turgeon B."/>
            <person name="Goodwin S."/>
            <person name="Spatafora J."/>
            <person name="Crous P."/>
            <person name="Grigoriev I."/>
        </authorList>
    </citation>
    <scope>NUCLEOTIDE SEQUENCE</scope>
    <source>
        <strain evidence="2">CBS 473.64</strain>
    </source>
</reference>
<organism evidence="2 3">
    <name type="scientific">Massarina eburnea CBS 473.64</name>
    <dbReference type="NCBI Taxonomy" id="1395130"/>
    <lineage>
        <taxon>Eukaryota</taxon>
        <taxon>Fungi</taxon>
        <taxon>Dikarya</taxon>
        <taxon>Ascomycota</taxon>
        <taxon>Pezizomycotina</taxon>
        <taxon>Dothideomycetes</taxon>
        <taxon>Pleosporomycetidae</taxon>
        <taxon>Pleosporales</taxon>
        <taxon>Massarineae</taxon>
        <taxon>Massarinaceae</taxon>
        <taxon>Massarina</taxon>
    </lineage>
</organism>
<feature type="compositionally biased region" description="Polar residues" evidence="1">
    <location>
        <begin position="509"/>
        <end position="524"/>
    </location>
</feature>
<protein>
    <submittedName>
        <fullName evidence="2">Uncharacterized protein</fullName>
    </submittedName>
</protein>
<feature type="region of interest" description="Disordered" evidence="1">
    <location>
        <begin position="509"/>
        <end position="558"/>
    </location>
</feature>
<evidence type="ECO:0000313" key="2">
    <source>
        <dbReference type="EMBL" id="KAF2640594.1"/>
    </source>
</evidence>
<sequence length="625" mass="67671">MVLVARFLYHRRGGKDNADSSSDYSTDPIEQHKTSLSRASTWSRLFVPKQQQKRGDCVPTLSAIIKAGDEGVFSSALLNSLHGSPGDIPLDFVYDAFAQELRSRPSVERSSYPSEISGFLSSKRARRTQSLRDSRDGRPELSPKAPRASLDLAEMGLSRSRSRKVSPVLISTFNVLATESGSGSPTHRLWTRELQNARYVDGRTAITVSAKELATLSIILGSPVELGKDGEKSEKQLASGGGAYGISISGTKADDGNYKISLTQHKRKTSQLPALGSGYSTLHAKHFACGSLPYSLDTTTVNTLLITNETLQNLRTGTHSQLPTTPTPTPTAQSTFLASLPHSRSPTFHTLTSTTTTTLLHAIADLPFTGGLPPLASAPLIQTIQFVTCGGLIPGRLLQRLEALVDKVHRHSPGLQLFGPLLADGNAHLLFRERERLGKVAGGGRNEELLADKVARMQRYATLIERLMALIPDLSREEVLIRVREAARKDVERAYRDAVAAFADTEDTASMSRADSKRNSTLSRRGTRKSKRFSSSTADSVGGGAAAGAAGYTSPRPSSTFPEYNLGSQIERVLKGSLPFDVETVALVVRLVIVAWTVSVGSVAWEEGEEGFRVMDGVEGEMVWR</sequence>
<feature type="region of interest" description="Disordered" evidence="1">
    <location>
        <begin position="14"/>
        <end position="36"/>
    </location>
</feature>